<dbReference type="SUPFAM" id="SSF47384">
    <property type="entry name" value="Homodimeric domain of signal transducing histidine kinase"/>
    <property type="match status" value="1"/>
</dbReference>
<evidence type="ECO:0000256" key="4">
    <source>
        <dbReference type="ARBA" id="ARBA00022475"/>
    </source>
</evidence>
<evidence type="ECO:0000256" key="13">
    <source>
        <dbReference type="ARBA" id="ARBA00023136"/>
    </source>
</evidence>
<evidence type="ECO:0000256" key="5">
    <source>
        <dbReference type="ARBA" id="ARBA00022553"/>
    </source>
</evidence>
<reference evidence="18 19" key="1">
    <citation type="journal article" date="2014" name="PLoS Genet.">
        <title>Hidden diversity in honey bee gut symbionts detected by single-cell genomics.</title>
        <authorList>
            <person name="Engel P."/>
            <person name="Stepanauskas R."/>
            <person name="Moran N."/>
        </authorList>
    </citation>
    <scope>NUCLEOTIDE SEQUENCE [LARGE SCALE GENOMIC DNA]</scope>
    <source>
        <strain evidence="18 19">SCGC AB-598-J21</strain>
    </source>
</reference>
<evidence type="ECO:0000256" key="8">
    <source>
        <dbReference type="ARBA" id="ARBA00022741"/>
    </source>
</evidence>
<evidence type="ECO:0000256" key="11">
    <source>
        <dbReference type="ARBA" id="ARBA00022989"/>
    </source>
</evidence>
<evidence type="ECO:0000256" key="1">
    <source>
        <dbReference type="ARBA" id="ARBA00000085"/>
    </source>
</evidence>
<keyword evidence="10" id="KW-0067">ATP-binding</keyword>
<dbReference type="EC" id="2.7.13.3" evidence="3"/>
<keyword evidence="13 15" id="KW-0472">Membrane</keyword>
<proteinExistence type="predicted"/>
<dbReference type="InterPro" id="IPR003594">
    <property type="entry name" value="HATPase_dom"/>
</dbReference>
<dbReference type="InterPro" id="IPR036890">
    <property type="entry name" value="HATPase_C_sf"/>
</dbReference>
<dbReference type="InterPro" id="IPR003661">
    <property type="entry name" value="HisK_dim/P_dom"/>
</dbReference>
<evidence type="ECO:0000256" key="12">
    <source>
        <dbReference type="ARBA" id="ARBA00023012"/>
    </source>
</evidence>
<evidence type="ECO:0000256" key="9">
    <source>
        <dbReference type="ARBA" id="ARBA00022777"/>
    </source>
</evidence>
<dbReference type="EMBL" id="AVQL01000437">
    <property type="protein sequence ID" value="KEQ01083.1"/>
    <property type="molecule type" value="Genomic_DNA"/>
</dbReference>
<keyword evidence="4" id="KW-1003">Cell membrane</keyword>
<dbReference type="Gene3D" id="3.30.565.10">
    <property type="entry name" value="Histidine kinase-like ATPase, C-terminal domain"/>
    <property type="match status" value="1"/>
</dbReference>
<dbReference type="AlphaFoldDB" id="A0A074V6L8"/>
<dbReference type="Proteomes" id="UP000027644">
    <property type="component" value="Unassembled WGS sequence"/>
</dbReference>
<dbReference type="InterPro" id="IPR004358">
    <property type="entry name" value="Sig_transdc_His_kin-like_C"/>
</dbReference>
<dbReference type="PROSITE" id="PS50885">
    <property type="entry name" value="HAMP"/>
    <property type="match status" value="1"/>
</dbReference>
<evidence type="ECO:0000256" key="15">
    <source>
        <dbReference type="SAM" id="Phobius"/>
    </source>
</evidence>
<dbReference type="CDD" id="cd00082">
    <property type="entry name" value="HisKA"/>
    <property type="match status" value="1"/>
</dbReference>
<evidence type="ECO:0000256" key="10">
    <source>
        <dbReference type="ARBA" id="ARBA00022840"/>
    </source>
</evidence>
<accession>A0A074V6L8</accession>
<evidence type="ECO:0000256" key="3">
    <source>
        <dbReference type="ARBA" id="ARBA00012438"/>
    </source>
</evidence>
<dbReference type="InterPro" id="IPR050398">
    <property type="entry name" value="HssS/ArlS-like"/>
</dbReference>
<dbReference type="GO" id="GO:0005524">
    <property type="term" value="F:ATP binding"/>
    <property type="evidence" value="ECO:0007669"/>
    <property type="project" value="UniProtKB-KW"/>
</dbReference>
<dbReference type="GO" id="GO:0000155">
    <property type="term" value="F:phosphorelay sensor kinase activity"/>
    <property type="evidence" value="ECO:0007669"/>
    <property type="project" value="InterPro"/>
</dbReference>
<feature type="domain" description="Histidine kinase" evidence="16">
    <location>
        <begin position="243"/>
        <end position="457"/>
    </location>
</feature>
<dbReference type="PROSITE" id="PS50109">
    <property type="entry name" value="HIS_KIN"/>
    <property type="match status" value="1"/>
</dbReference>
<dbReference type="Pfam" id="PF02518">
    <property type="entry name" value="HATPase_c"/>
    <property type="match status" value="1"/>
</dbReference>
<evidence type="ECO:0000259" key="17">
    <source>
        <dbReference type="PROSITE" id="PS50885"/>
    </source>
</evidence>
<gene>
    <name evidence="18" type="ORF">SASC598J21_011570</name>
</gene>
<dbReference type="CDD" id="cd06225">
    <property type="entry name" value="HAMP"/>
    <property type="match status" value="1"/>
</dbReference>
<feature type="domain" description="HAMP" evidence="17">
    <location>
        <begin position="180"/>
        <end position="235"/>
    </location>
</feature>
<keyword evidence="5" id="KW-0597">Phosphoprotein</keyword>
<evidence type="ECO:0000256" key="14">
    <source>
        <dbReference type="SAM" id="MobiDB-lite"/>
    </source>
</evidence>
<keyword evidence="9 18" id="KW-0418">Kinase</keyword>
<dbReference type="Pfam" id="PF00512">
    <property type="entry name" value="HisKA"/>
    <property type="match status" value="1"/>
</dbReference>
<dbReference type="SMART" id="SM00388">
    <property type="entry name" value="HisKA"/>
    <property type="match status" value="1"/>
</dbReference>
<sequence length="476" mass="54124">MKLFPRIFATFCAVIVCAIFVASSSFWLVQNTLAETRFKQQRNFEENLLSSTMNAFQARGDAGIREQLVEWGNSPGGENLYVITGDNKNDILGRPIDPEDIDKAHEFALSHPHSKLVQIAYNSLGEEYLFMIRGWNHERTPRPPSPFFIPGLPIAPVWHEFIILSFIIVVGLLTAYILANNITQPIRVLWRGMDRLAHGNLQTRVSHQLSERRDELYSLAVQFDNMADKLQKLVEKERHLLHHVSHEMRSPLARMQAIIGLIHVQPQKQEQHLQRLESELGRMDLLVGELLTLSRLETSDLPITLEPLSLVPLIKQIVEDNQAIAMQHQQTLSWQCDIPDTAMVKANESYLYRAFDNVVRNAINYSPDGSEIKVYLHEGGKQQWQVDISDNGPGVAENQLPHIFTAFYRADSSANKPGTGLGLALTKHIIDRHHGKIYADNQQPKGLSMHFLLPKFTPSRNRNRQKNKNQLPVANG</sequence>
<evidence type="ECO:0000256" key="6">
    <source>
        <dbReference type="ARBA" id="ARBA00022679"/>
    </source>
</evidence>
<evidence type="ECO:0000313" key="19">
    <source>
        <dbReference type="Proteomes" id="UP000027644"/>
    </source>
</evidence>
<comment type="caution">
    <text evidence="18">The sequence shown here is derived from an EMBL/GenBank/DDBJ whole genome shotgun (WGS) entry which is preliminary data.</text>
</comment>
<evidence type="ECO:0000256" key="2">
    <source>
        <dbReference type="ARBA" id="ARBA00004429"/>
    </source>
</evidence>
<dbReference type="InterPro" id="IPR003660">
    <property type="entry name" value="HAMP_dom"/>
</dbReference>
<comment type="subcellular location">
    <subcellularLocation>
        <location evidence="2">Cell inner membrane</location>
        <topology evidence="2">Multi-pass membrane protein</topology>
    </subcellularLocation>
</comment>
<dbReference type="PANTHER" id="PTHR45528:SF1">
    <property type="entry name" value="SENSOR HISTIDINE KINASE CPXA"/>
    <property type="match status" value="1"/>
</dbReference>
<dbReference type="FunFam" id="1.10.287.130:FF:000047">
    <property type="entry name" value="Two-component sensor histidine kinase"/>
    <property type="match status" value="1"/>
</dbReference>
<evidence type="ECO:0000259" key="16">
    <source>
        <dbReference type="PROSITE" id="PS50109"/>
    </source>
</evidence>
<dbReference type="GO" id="GO:0005886">
    <property type="term" value="C:plasma membrane"/>
    <property type="evidence" value="ECO:0007669"/>
    <property type="project" value="UniProtKB-SubCell"/>
</dbReference>
<dbReference type="FunFam" id="3.30.565.10:FF:000006">
    <property type="entry name" value="Sensor histidine kinase WalK"/>
    <property type="match status" value="1"/>
</dbReference>
<dbReference type="SMART" id="SM00387">
    <property type="entry name" value="HATPase_c"/>
    <property type="match status" value="1"/>
</dbReference>
<feature type="region of interest" description="Disordered" evidence="14">
    <location>
        <begin position="457"/>
        <end position="476"/>
    </location>
</feature>
<keyword evidence="8" id="KW-0547">Nucleotide-binding</keyword>
<dbReference type="PANTHER" id="PTHR45528">
    <property type="entry name" value="SENSOR HISTIDINE KINASE CPXA"/>
    <property type="match status" value="1"/>
</dbReference>
<dbReference type="SMART" id="SM00304">
    <property type="entry name" value="HAMP"/>
    <property type="match status" value="1"/>
</dbReference>
<organism evidence="18 19">
    <name type="scientific">Snodgrassella alvi SCGC AB-598-J21</name>
    <dbReference type="NCBI Taxonomy" id="1385367"/>
    <lineage>
        <taxon>Bacteria</taxon>
        <taxon>Pseudomonadati</taxon>
        <taxon>Pseudomonadota</taxon>
        <taxon>Betaproteobacteria</taxon>
        <taxon>Neisseriales</taxon>
        <taxon>Neisseriaceae</taxon>
        <taxon>Snodgrassella</taxon>
    </lineage>
</organism>
<evidence type="ECO:0000256" key="7">
    <source>
        <dbReference type="ARBA" id="ARBA00022692"/>
    </source>
</evidence>
<dbReference type="PRINTS" id="PR00344">
    <property type="entry name" value="BCTRLSENSOR"/>
</dbReference>
<protein>
    <recommendedName>
        <fullName evidence="3">histidine kinase</fullName>
        <ecNumber evidence="3">2.7.13.3</ecNumber>
    </recommendedName>
</protein>
<feature type="transmembrane region" description="Helical" evidence="15">
    <location>
        <begin position="161"/>
        <end position="179"/>
    </location>
</feature>
<dbReference type="InterPro" id="IPR005467">
    <property type="entry name" value="His_kinase_dom"/>
</dbReference>
<keyword evidence="7 15" id="KW-0812">Transmembrane</keyword>
<evidence type="ECO:0000313" key="18">
    <source>
        <dbReference type="EMBL" id="KEQ01083.1"/>
    </source>
</evidence>
<feature type="transmembrane region" description="Helical" evidence="15">
    <location>
        <begin position="7"/>
        <end position="29"/>
    </location>
</feature>
<dbReference type="SUPFAM" id="SSF158472">
    <property type="entry name" value="HAMP domain-like"/>
    <property type="match status" value="1"/>
</dbReference>
<keyword evidence="12" id="KW-0902">Two-component regulatory system</keyword>
<dbReference type="SUPFAM" id="SSF55874">
    <property type="entry name" value="ATPase domain of HSP90 chaperone/DNA topoisomerase II/histidine kinase"/>
    <property type="match status" value="1"/>
</dbReference>
<keyword evidence="6" id="KW-0808">Transferase</keyword>
<keyword evidence="11 15" id="KW-1133">Transmembrane helix</keyword>
<dbReference type="Pfam" id="PF00672">
    <property type="entry name" value="HAMP"/>
    <property type="match status" value="1"/>
</dbReference>
<comment type="catalytic activity">
    <reaction evidence="1">
        <text>ATP + protein L-histidine = ADP + protein N-phospho-L-histidine.</text>
        <dbReference type="EC" id="2.7.13.3"/>
    </reaction>
</comment>
<dbReference type="Gene3D" id="1.10.287.130">
    <property type="match status" value="1"/>
</dbReference>
<dbReference type="InterPro" id="IPR036097">
    <property type="entry name" value="HisK_dim/P_sf"/>
</dbReference>
<name>A0A074V6L8_9NEIS</name>
<dbReference type="Gene3D" id="6.10.340.10">
    <property type="match status" value="1"/>
</dbReference>